<dbReference type="AlphaFoldDB" id="A0A6J7HR16"/>
<evidence type="ECO:0000313" key="2">
    <source>
        <dbReference type="EMBL" id="CAB4921872.1"/>
    </source>
</evidence>
<evidence type="ECO:0000256" key="1">
    <source>
        <dbReference type="SAM" id="MobiDB-lite"/>
    </source>
</evidence>
<protein>
    <submittedName>
        <fullName evidence="2">Unannotated protein</fullName>
    </submittedName>
</protein>
<name>A0A6J7HR16_9ZZZZ</name>
<organism evidence="2">
    <name type="scientific">freshwater metagenome</name>
    <dbReference type="NCBI Taxonomy" id="449393"/>
    <lineage>
        <taxon>unclassified sequences</taxon>
        <taxon>metagenomes</taxon>
        <taxon>ecological metagenomes</taxon>
    </lineage>
</organism>
<proteinExistence type="predicted"/>
<feature type="compositionally biased region" description="Basic and acidic residues" evidence="1">
    <location>
        <begin position="371"/>
        <end position="389"/>
    </location>
</feature>
<accession>A0A6J7HR16</accession>
<sequence length="389" mass="42366">MIRRLGIELCGARIDGLVGGYDTRGDAGRAYLSLGEIPQVRELTVAEAEALRATPGARGHPGEPDLEQRDALLAEHRNLIEEPRVDLGGRVDVVDADATPQQCLELRSAIWGANRRAAEELGGVELVELALGGVAVEPESTRLERAERLLDGFGEGTPDRHDLAHGLHLGSQHAAGTGELLEGPTRHLGHDVVHGGLEARRRLLGDVVRDLVERVADGEACRDLRDGKACGLRRQRRATRHTRVHLDDDLRAGLGIDRELHVGATGLDPHAADARERGVAHLLVFDVGQSLHRSDRDGIARMHAHRVKVLDRADDHAVVGAVTHDLELVFFPARDGLLDQDLGDGARIETTLREIEQFLGGGRDACSETAEDVRRADHHREPDAVRHLD</sequence>
<reference evidence="2" key="1">
    <citation type="submission" date="2020-05" db="EMBL/GenBank/DDBJ databases">
        <authorList>
            <person name="Chiriac C."/>
            <person name="Salcher M."/>
            <person name="Ghai R."/>
            <person name="Kavagutti S V."/>
        </authorList>
    </citation>
    <scope>NUCLEOTIDE SEQUENCE</scope>
</reference>
<feature type="region of interest" description="Disordered" evidence="1">
    <location>
        <begin position="366"/>
        <end position="389"/>
    </location>
</feature>
<dbReference type="EMBL" id="CAFBMH010000093">
    <property type="protein sequence ID" value="CAB4921872.1"/>
    <property type="molecule type" value="Genomic_DNA"/>
</dbReference>
<gene>
    <name evidence="2" type="ORF">UFOPK3543_02132</name>
</gene>